<protein>
    <recommendedName>
        <fullName evidence="7">Flagellar L-ring protein</fullName>
    </recommendedName>
    <alternativeName>
        <fullName evidence="7">Basal body L-ring protein</fullName>
    </alternativeName>
</protein>
<comment type="function">
    <text evidence="1 7">Assembles around the rod to form the L-ring and probably protects the motor/basal body from shearing forces during rotation.</text>
</comment>
<dbReference type="GO" id="GO:0071973">
    <property type="term" value="P:bacterial-type flagellum-dependent cell motility"/>
    <property type="evidence" value="ECO:0007669"/>
    <property type="project" value="InterPro"/>
</dbReference>
<evidence type="ECO:0000256" key="1">
    <source>
        <dbReference type="ARBA" id="ARBA00002591"/>
    </source>
</evidence>
<dbReference type="RefSeq" id="WP_321534999.1">
    <property type="nucleotide sequence ID" value="NZ_JARGDL010000003.1"/>
</dbReference>
<feature type="compositionally biased region" description="Low complexity" evidence="8">
    <location>
        <begin position="53"/>
        <end position="63"/>
    </location>
</feature>
<comment type="similarity">
    <text evidence="2 7">Belongs to the FlgH family.</text>
</comment>
<dbReference type="EMBL" id="JARGDL010000003">
    <property type="protein sequence ID" value="MDF1611233.1"/>
    <property type="molecule type" value="Genomic_DNA"/>
</dbReference>
<dbReference type="GO" id="GO:0009279">
    <property type="term" value="C:cell outer membrane"/>
    <property type="evidence" value="ECO:0007669"/>
    <property type="project" value="UniProtKB-SubCell"/>
</dbReference>
<evidence type="ECO:0000256" key="7">
    <source>
        <dbReference type="HAMAP-Rule" id="MF_00415"/>
    </source>
</evidence>
<dbReference type="HAMAP" id="MF_00415">
    <property type="entry name" value="FlgH"/>
    <property type="match status" value="1"/>
</dbReference>
<keyword evidence="5 7" id="KW-0975">Bacterial flagellum</keyword>
<keyword evidence="3" id="KW-0732">Signal</keyword>
<dbReference type="InterPro" id="IPR000527">
    <property type="entry name" value="Flag_Lring"/>
</dbReference>
<dbReference type="AlphaFoldDB" id="A0AAE3TBF3"/>
<proteinExistence type="inferred from homology"/>
<evidence type="ECO:0000256" key="8">
    <source>
        <dbReference type="SAM" id="MobiDB-lite"/>
    </source>
</evidence>
<evidence type="ECO:0000256" key="6">
    <source>
        <dbReference type="ARBA" id="ARBA00023237"/>
    </source>
</evidence>
<evidence type="ECO:0000256" key="2">
    <source>
        <dbReference type="ARBA" id="ARBA00006929"/>
    </source>
</evidence>
<dbReference type="PANTHER" id="PTHR34933">
    <property type="entry name" value="FLAGELLAR L-RING PROTEIN"/>
    <property type="match status" value="1"/>
</dbReference>
<dbReference type="GO" id="GO:0003774">
    <property type="term" value="F:cytoskeletal motor activity"/>
    <property type="evidence" value="ECO:0007669"/>
    <property type="project" value="InterPro"/>
</dbReference>
<keyword evidence="9" id="KW-0969">Cilium</keyword>
<dbReference type="PANTHER" id="PTHR34933:SF1">
    <property type="entry name" value="FLAGELLAR L-RING PROTEIN"/>
    <property type="match status" value="1"/>
</dbReference>
<dbReference type="Pfam" id="PF02107">
    <property type="entry name" value="FlgH"/>
    <property type="match status" value="1"/>
</dbReference>
<keyword evidence="6 7" id="KW-0998">Cell outer membrane</keyword>
<evidence type="ECO:0000256" key="5">
    <source>
        <dbReference type="ARBA" id="ARBA00023143"/>
    </source>
</evidence>
<dbReference type="Proteomes" id="UP001221302">
    <property type="component" value="Unassembled WGS sequence"/>
</dbReference>
<feature type="region of interest" description="Disordered" evidence="8">
    <location>
        <begin position="53"/>
        <end position="73"/>
    </location>
</feature>
<gene>
    <name evidence="7" type="primary">flgH</name>
    <name evidence="9" type="ORF">P0M35_03660</name>
</gene>
<dbReference type="PRINTS" id="PR01008">
    <property type="entry name" value="FLGLRINGFLGH"/>
</dbReference>
<comment type="subcellular location">
    <subcellularLocation>
        <location evidence="7">Cell outer membrane</location>
    </subcellularLocation>
    <subcellularLocation>
        <location evidence="7">Bacterial flagellum basal body</location>
    </subcellularLocation>
</comment>
<evidence type="ECO:0000313" key="9">
    <source>
        <dbReference type="EMBL" id="MDF1611233.1"/>
    </source>
</evidence>
<dbReference type="GO" id="GO:0009427">
    <property type="term" value="C:bacterial-type flagellum basal body, distal rod, L ring"/>
    <property type="evidence" value="ECO:0007669"/>
    <property type="project" value="InterPro"/>
</dbReference>
<evidence type="ECO:0000256" key="4">
    <source>
        <dbReference type="ARBA" id="ARBA00023136"/>
    </source>
</evidence>
<evidence type="ECO:0000313" key="10">
    <source>
        <dbReference type="Proteomes" id="UP001221302"/>
    </source>
</evidence>
<reference evidence="9" key="1">
    <citation type="submission" date="2023-03" db="EMBL/GenBank/DDBJ databases">
        <title>Stygiobacter electus gen. nov., sp. nov., facultatively anaerobic thermotolerant bacterium of the class Ignavibacteria from a well of Yessentuki mineral water deposit.</title>
        <authorList>
            <person name="Podosokorskaya O.A."/>
            <person name="Elcheninov A.G."/>
            <person name="Petrova N.F."/>
            <person name="Zavarzina D.G."/>
            <person name="Kublanov I.V."/>
            <person name="Merkel A.Y."/>
        </authorList>
    </citation>
    <scope>NUCLEOTIDE SEQUENCE</scope>
    <source>
        <strain evidence="9">09-Me</strain>
    </source>
</reference>
<keyword evidence="9" id="KW-0282">Flagellum</keyword>
<evidence type="ECO:0000256" key="3">
    <source>
        <dbReference type="ARBA" id="ARBA00022729"/>
    </source>
</evidence>
<comment type="subunit">
    <text evidence="7">The basal body constitutes a major portion of the flagellar organelle and consists of four rings (L,P,S, and M) mounted on a central rod.</text>
</comment>
<accession>A0AAE3TBF3</accession>
<name>A0AAE3TBF3_9BACT</name>
<sequence>MKKFLLISLLINASIFSQVMRKNSQFSLFSDNKAAMPGDAVTIIVIESTQASNSSQTSSGRTSDLGLSASGTVGTSSVPKTDISLGTKNDFKGSGTTSTNGMIRTKISAVVDTVLANGNLVIHGSKKISINGEDQIVNIKGVVRPIDIMPDNSVYSYNISDAEITFEGSGLIDSSQKPGWLTKLFHWLF</sequence>
<comment type="caution">
    <text evidence="9">The sequence shown here is derived from an EMBL/GenBank/DDBJ whole genome shotgun (WGS) entry which is preliminary data.</text>
</comment>
<keyword evidence="9" id="KW-0966">Cell projection</keyword>
<keyword evidence="4 7" id="KW-0472">Membrane</keyword>
<organism evidence="9 10">
    <name type="scientific">Stygiobacter electus</name>
    <dbReference type="NCBI Taxonomy" id="3032292"/>
    <lineage>
        <taxon>Bacteria</taxon>
        <taxon>Pseudomonadati</taxon>
        <taxon>Ignavibacteriota</taxon>
        <taxon>Ignavibacteria</taxon>
        <taxon>Ignavibacteriales</taxon>
        <taxon>Melioribacteraceae</taxon>
        <taxon>Stygiobacter</taxon>
    </lineage>
</organism>
<keyword evidence="10" id="KW-1185">Reference proteome</keyword>